<dbReference type="Proteomes" id="UP000831796">
    <property type="component" value="Chromosome"/>
</dbReference>
<evidence type="ECO:0000256" key="1">
    <source>
        <dbReference type="SAM" id="SignalP"/>
    </source>
</evidence>
<protein>
    <submittedName>
        <fullName evidence="2">Carboxypeptidase-like regulatory domain-containing protein</fullName>
    </submittedName>
</protein>
<keyword evidence="2" id="KW-0121">Carboxypeptidase</keyword>
<dbReference type="EMBL" id="CP095046">
    <property type="protein sequence ID" value="UOQ71249.1"/>
    <property type="molecule type" value="Genomic_DNA"/>
</dbReference>
<dbReference type="AlphaFoldDB" id="A0A8T9Q6Y6"/>
<accession>A0A8T9Q6Y6</accession>
<dbReference type="RefSeq" id="WP_244674657.1">
    <property type="nucleotide sequence ID" value="NZ_CP095046.1"/>
</dbReference>
<organism evidence="2 3">
    <name type="scientific">Hymenobacter cellulosilyticus</name>
    <dbReference type="NCBI Taxonomy" id="2932248"/>
    <lineage>
        <taxon>Bacteria</taxon>
        <taxon>Pseudomonadati</taxon>
        <taxon>Bacteroidota</taxon>
        <taxon>Cytophagia</taxon>
        <taxon>Cytophagales</taxon>
        <taxon>Hymenobacteraceae</taxon>
        <taxon>Hymenobacter</taxon>
    </lineage>
</organism>
<gene>
    <name evidence="2" type="ORF">MUN79_21750</name>
</gene>
<dbReference type="GO" id="GO:0004180">
    <property type="term" value="F:carboxypeptidase activity"/>
    <property type="evidence" value="ECO:0007669"/>
    <property type="project" value="UniProtKB-KW"/>
</dbReference>
<keyword evidence="3" id="KW-1185">Reference proteome</keyword>
<dbReference type="KEGG" id="hcu:MUN79_21750"/>
<evidence type="ECO:0000313" key="3">
    <source>
        <dbReference type="Proteomes" id="UP000831796"/>
    </source>
</evidence>
<keyword evidence="1" id="KW-0732">Signal</keyword>
<keyword evidence="2" id="KW-0378">Hydrolase</keyword>
<dbReference type="SUPFAM" id="SSF49464">
    <property type="entry name" value="Carboxypeptidase regulatory domain-like"/>
    <property type="match status" value="1"/>
</dbReference>
<proteinExistence type="predicted"/>
<name>A0A8T9Q6Y6_9BACT</name>
<evidence type="ECO:0000313" key="2">
    <source>
        <dbReference type="EMBL" id="UOQ71249.1"/>
    </source>
</evidence>
<dbReference type="Pfam" id="PF13620">
    <property type="entry name" value="CarboxypepD_reg"/>
    <property type="match status" value="1"/>
</dbReference>
<dbReference type="Gene3D" id="2.60.40.1120">
    <property type="entry name" value="Carboxypeptidase-like, regulatory domain"/>
    <property type="match status" value="1"/>
</dbReference>
<keyword evidence="2" id="KW-0645">Protease</keyword>
<reference evidence="2" key="1">
    <citation type="submission" date="2022-04" db="EMBL/GenBank/DDBJ databases">
        <title>Hymenobacter sp. isolated from the air.</title>
        <authorList>
            <person name="Won M."/>
            <person name="Lee C.-M."/>
            <person name="Woen H.-Y."/>
            <person name="Kwon S.-W."/>
        </authorList>
    </citation>
    <scope>NUCLEOTIDE SEQUENCE</scope>
    <source>
        <strain evidence="2">5116S-3</strain>
    </source>
</reference>
<feature type="chain" id="PRO_5035866744" evidence="1">
    <location>
        <begin position="23"/>
        <end position="117"/>
    </location>
</feature>
<dbReference type="InterPro" id="IPR008969">
    <property type="entry name" value="CarboxyPept-like_regulatory"/>
</dbReference>
<feature type="signal peptide" evidence="1">
    <location>
        <begin position="1"/>
        <end position="22"/>
    </location>
</feature>
<sequence>MRILLGALLILLLNLAARPGWAQTSTPYPPLTGQVVNSGHRPLAGVSILVMGTTLSTTANWEGAFLLPVPGPGTYSLRFDYPAHLLTDVVVTDTTRRPLRVTLFSTQPPVRARRPKS</sequence>